<dbReference type="EMBL" id="OX395137">
    <property type="protein sequence ID" value="CAI5789275.1"/>
    <property type="molecule type" value="Genomic_DNA"/>
</dbReference>
<reference evidence="2" key="1">
    <citation type="submission" date="2022-12" db="EMBL/GenBank/DDBJ databases">
        <authorList>
            <person name="Alioto T."/>
            <person name="Alioto T."/>
            <person name="Gomez Garrido J."/>
        </authorList>
    </citation>
    <scope>NUCLEOTIDE SEQUENCE</scope>
</reference>
<evidence type="ECO:0000313" key="3">
    <source>
        <dbReference type="Proteomes" id="UP001178461"/>
    </source>
</evidence>
<proteinExistence type="predicted"/>
<evidence type="ECO:0000313" key="2">
    <source>
        <dbReference type="EMBL" id="CAI5789275.1"/>
    </source>
</evidence>
<sequence>MKASAGAGHAGNADAQDGGRIEKLLPRRRRRRRLFWLGLRRLLFRDGGAVKGARGPGGEMPPGPA</sequence>
<accession>A0AA35L3R6</accession>
<protein>
    <submittedName>
        <fullName evidence="2">Uncharacterized protein</fullName>
    </submittedName>
</protein>
<name>A0AA35L3R6_9SAUR</name>
<keyword evidence="3" id="KW-1185">Reference proteome</keyword>
<gene>
    <name evidence="2" type="ORF">PODLI_1B016755</name>
</gene>
<organism evidence="2 3">
    <name type="scientific">Podarcis lilfordi</name>
    <name type="common">Lilford's wall lizard</name>
    <dbReference type="NCBI Taxonomy" id="74358"/>
    <lineage>
        <taxon>Eukaryota</taxon>
        <taxon>Metazoa</taxon>
        <taxon>Chordata</taxon>
        <taxon>Craniata</taxon>
        <taxon>Vertebrata</taxon>
        <taxon>Euteleostomi</taxon>
        <taxon>Lepidosauria</taxon>
        <taxon>Squamata</taxon>
        <taxon>Bifurcata</taxon>
        <taxon>Unidentata</taxon>
        <taxon>Episquamata</taxon>
        <taxon>Laterata</taxon>
        <taxon>Lacertibaenia</taxon>
        <taxon>Lacertidae</taxon>
        <taxon>Podarcis</taxon>
    </lineage>
</organism>
<dbReference type="AlphaFoldDB" id="A0AA35L3R6"/>
<feature type="region of interest" description="Disordered" evidence="1">
    <location>
        <begin position="1"/>
        <end position="24"/>
    </location>
</feature>
<dbReference type="Proteomes" id="UP001178461">
    <property type="component" value="Chromosome 12"/>
</dbReference>
<evidence type="ECO:0000256" key="1">
    <source>
        <dbReference type="SAM" id="MobiDB-lite"/>
    </source>
</evidence>